<organism evidence="2 3">
    <name type="scientific">Tulasnella calospora MUT 4182</name>
    <dbReference type="NCBI Taxonomy" id="1051891"/>
    <lineage>
        <taxon>Eukaryota</taxon>
        <taxon>Fungi</taxon>
        <taxon>Dikarya</taxon>
        <taxon>Basidiomycota</taxon>
        <taxon>Agaricomycotina</taxon>
        <taxon>Agaricomycetes</taxon>
        <taxon>Cantharellales</taxon>
        <taxon>Tulasnellaceae</taxon>
        <taxon>Tulasnella</taxon>
    </lineage>
</organism>
<feature type="region of interest" description="Disordered" evidence="1">
    <location>
        <begin position="1"/>
        <end position="38"/>
    </location>
</feature>
<gene>
    <name evidence="2" type="ORF">M407DRAFT_240536</name>
</gene>
<reference evidence="3" key="2">
    <citation type="submission" date="2015-01" db="EMBL/GenBank/DDBJ databases">
        <title>Evolutionary Origins and Diversification of the Mycorrhizal Mutualists.</title>
        <authorList>
            <consortium name="DOE Joint Genome Institute"/>
            <consortium name="Mycorrhizal Genomics Consortium"/>
            <person name="Kohler A."/>
            <person name="Kuo A."/>
            <person name="Nagy L.G."/>
            <person name="Floudas D."/>
            <person name="Copeland A."/>
            <person name="Barry K.W."/>
            <person name="Cichocki N."/>
            <person name="Veneault-Fourrey C."/>
            <person name="LaButti K."/>
            <person name="Lindquist E.A."/>
            <person name="Lipzen A."/>
            <person name="Lundell T."/>
            <person name="Morin E."/>
            <person name="Murat C."/>
            <person name="Riley R."/>
            <person name="Ohm R."/>
            <person name="Sun H."/>
            <person name="Tunlid A."/>
            <person name="Henrissat B."/>
            <person name="Grigoriev I.V."/>
            <person name="Hibbett D.S."/>
            <person name="Martin F."/>
        </authorList>
    </citation>
    <scope>NUCLEOTIDE SEQUENCE [LARGE SCALE GENOMIC DNA]</scope>
    <source>
        <strain evidence="3">MUT 4182</strain>
    </source>
</reference>
<protein>
    <submittedName>
        <fullName evidence="2">Uncharacterized protein</fullName>
    </submittedName>
</protein>
<reference evidence="2 3" key="1">
    <citation type="submission" date="2014-04" db="EMBL/GenBank/DDBJ databases">
        <authorList>
            <consortium name="DOE Joint Genome Institute"/>
            <person name="Kuo A."/>
            <person name="Girlanda M."/>
            <person name="Perotto S."/>
            <person name="Kohler A."/>
            <person name="Nagy L.G."/>
            <person name="Floudas D."/>
            <person name="Copeland A."/>
            <person name="Barry K.W."/>
            <person name="Cichocki N."/>
            <person name="Veneault-Fourrey C."/>
            <person name="LaButti K."/>
            <person name="Lindquist E.A."/>
            <person name="Lipzen A."/>
            <person name="Lundell T."/>
            <person name="Morin E."/>
            <person name="Murat C."/>
            <person name="Sun H."/>
            <person name="Tunlid A."/>
            <person name="Henrissat B."/>
            <person name="Grigoriev I.V."/>
            <person name="Hibbett D.S."/>
            <person name="Martin F."/>
            <person name="Nordberg H.P."/>
            <person name="Cantor M.N."/>
            <person name="Hua S.X."/>
        </authorList>
    </citation>
    <scope>NUCLEOTIDE SEQUENCE [LARGE SCALE GENOMIC DNA]</scope>
    <source>
        <strain evidence="2 3">MUT 4182</strain>
    </source>
</reference>
<keyword evidence="3" id="KW-1185">Reference proteome</keyword>
<dbReference type="EMBL" id="KN822942">
    <property type="protein sequence ID" value="KIO34718.1"/>
    <property type="molecule type" value="Genomic_DNA"/>
</dbReference>
<dbReference type="Proteomes" id="UP000054248">
    <property type="component" value="Unassembled WGS sequence"/>
</dbReference>
<dbReference type="AlphaFoldDB" id="A0A0C3LKR5"/>
<evidence type="ECO:0000313" key="3">
    <source>
        <dbReference type="Proteomes" id="UP000054248"/>
    </source>
</evidence>
<name>A0A0C3LKR5_9AGAM</name>
<feature type="compositionally biased region" description="Basic and acidic residues" evidence="1">
    <location>
        <begin position="16"/>
        <end position="38"/>
    </location>
</feature>
<accession>A0A0C3LKR5</accession>
<evidence type="ECO:0000313" key="2">
    <source>
        <dbReference type="EMBL" id="KIO34718.1"/>
    </source>
</evidence>
<evidence type="ECO:0000256" key="1">
    <source>
        <dbReference type="SAM" id="MobiDB-lite"/>
    </source>
</evidence>
<feature type="compositionally biased region" description="Polar residues" evidence="1">
    <location>
        <begin position="1"/>
        <end position="10"/>
    </location>
</feature>
<dbReference type="HOGENOM" id="CLU_2833024_0_0_1"/>
<proteinExistence type="predicted"/>
<sequence length="66" mass="7379">MSDAGPSTGSAALAAKRADDRRKRNRERMGIPEKDKTGRNVEQSVNIVHCSLLTRTRWPFPVACIR</sequence>